<dbReference type="GO" id="GO:0016740">
    <property type="term" value="F:transferase activity"/>
    <property type="evidence" value="ECO:0007669"/>
    <property type="project" value="UniProtKB-KW"/>
</dbReference>
<dbReference type="InterPro" id="IPR044215">
    <property type="entry name" value="PIG-H"/>
</dbReference>
<dbReference type="GO" id="GO:0000506">
    <property type="term" value="C:glycosylphosphatidylinositol-N-acetylglucosaminyltransferase (GPI-GnT) complex"/>
    <property type="evidence" value="ECO:0007669"/>
    <property type="project" value="InterPro"/>
</dbReference>
<evidence type="ECO:0000313" key="6">
    <source>
        <dbReference type="EMBL" id="KAK3946096.1"/>
    </source>
</evidence>
<feature type="transmembrane region" description="Helical" evidence="4">
    <location>
        <begin position="34"/>
        <end position="56"/>
    </location>
</feature>
<proteinExistence type="inferred from homology"/>
<name>A0AAN6NHV2_9PEZI</name>
<dbReference type="Pfam" id="PF10181">
    <property type="entry name" value="PIG-H"/>
    <property type="match status" value="1"/>
</dbReference>
<feature type="region of interest" description="Disordered" evidence="3">
    <location>
        <begin position="234"/>
        <end position="255"/>
    </location>
</feature>
<comment type="similarity">
    <text evidence="2">Belongs to the PIGH family.</text>
</comment>
<dbReference type="InterPro" id="IPR019328">
    <property type="entry name" value="PIGH-H_dom"/>
</dbReference>
<evidence type="ECO:0000256" key="3">
    <source>
        <dbReference type="SAM" id="MobiDB-lite"/>
    </source>
</evidence>
<feature type="transmembrane region" description="Helical" evidence="4">
    <location>
        <begin position="108"/>
        <end position="131"/>
    </location>
</feature>
<keyword evidence="4" id="KW-0812">Transmembrane</keyword>
<organism evidence="6 7">
    <name type="scientific">Diplogelasinospora grovesii</name>
    <dbReference type="NCBI Taxonomy" id="303347"/>
    <lineage>
        <taxon>Eukaryota</taxon>
        <taxon>Fungi</taxon>
        <taxon>Dikarya</taxon>
        <taxon>Ascomycota</taxon>
        <taxon>Pezizomycotina</taxon>
        <taxon>Sordariomycetes</taxon>
        <taxon>Sordariomycetidae</taxon>
        <taxon>Sordariales</taxon>
        <taxon>Diplogelasinosporaceae</taxon>
        <taxon>Diplogelasinospora</taxon>
    </lineage>
</organism>
<evidence type="ECO:0000313" key="7">
    <source>
        <dbReference type="Proteomes" id="UP001303473"/>
    </source>
</evidence>
<dbReference type="Proteomes" id="UP001303473">
    <property type="component" value="Unassembled WGS sequence"/>
</dbReference>
<comment type="caution">
    <text evidence="6">The sequence shown here is derived from an EMBL/GenBank/DDBJ whole genome shotgun (WGS) entry which is preliminary data.</text>
</comment>
<evidence type="ECO:0000259" key="5">
    <source>
        <dbReference type="Pfam" id="PF10181"/>
    </source>
</evidence>
<dbReference type="PANTHER" id="PTHR15231:SF1">
    <property type="entry name" value="PHOSPHATIDYLINOSITOL N-ACETYLGLUCOSAMINYLTRANSFERASE SUBUNIT H"/>
    <property type="match status" value="1"/>
</dbReference>
<dbReference type="GO" id="GO:0006506">
    <property type="term" value="P:GPI anchor biosynthetic process"/>
    <property type="evidence" value="ECO:0007669"/>
    <property type="project" value="InterPro"/>
</dbReference>
<protein>
    <submittedName>
        <fullName evidence="6">GPI-c transferase complex</fullName>
    </submittedName>
</protein>
<evidence type="ECO:0000256" key="1">
    <source>
        <dbReference type="ARBA" id="ARBA00004687"/>
    </source>
</evidence>
<accession>A0AAN6NHV2</accession>
<dbReference type="AlphaFoldDB" id="A0AAN6NHV2"/>
<feature type="domain" description="Phosphatidylinositol N-acetylglucosaminyltransferase subunit H conserved" evidence="5">
    <location>
        <begin position="138"/>
        <end position="204"/>
    </location>
</feature>
<dbReference type="EMBL" id="MU853752">
    <property type="protein sequence ID" value="KAK3946096.1"/>
    <property type="molecule type" value="Genomic_DNA"/>
</dbReference>
<evidence type="ECO:0000256" key="2">
    <source>
        <dbReference type="ARBA" id="ARBA00009610"/>
    </source>
</evidence>
<sequence>MLTTPPTLYTRRPSPTTAEFTLTTCPPLTLPLRVALSLLFLGRLVLVLGVVMVCYARWTISPFYNSSSTTSTTASTTTDTDTSDAVLGLLWLLSKAHHTYLGHLSTRIAAAIPLWLLGLLSAGALYAAVFLRVHTTESLLVLRGLGIQTATNNSLLFGFGSTTRFIPTEKIRDVLINEAFRGFEVRYYLVVVVDGESDVVVVFPRLLPRKDIVESVWRGVRGCLYDSQGRVEHYHHHSPRQQQSDNSGRTVYDKG</sequence>
<keyword evidence="4" id="KW-1133">Transmembrane helix</keyword>
<comment type="pathway">
    <text evidence="1">Glycolipid biosynthesis; glycosylphosphatidylinositol-anchor biosynthesis.</text>
</comment>
<keyword evidence="6" id="KW-0808">Transferase</keyword>
<evidence type="ECO:0000256" key="4">
    <source>
        <dbReference type="SAM" id="Phobius"/>
    </source>
</evidence>
<reference evidence="7" key="1">
    <citation type="journal article" date="2023" name="Mol. Phylogenet. Evol.">
        <title>Genome-scale phylogeny and comparative genomics of the fungal order Sordariales.</title>
        <authorList>
            <person name="Hensen N."/>
            <person name="Bonometti L."/>
            <person name="Westerberg I."/>
            <person name="Brannstrom I.O."/>
            <person name="Guillou S."/>
            <person name="Cros-Aarteil S."/>
            <person name="Calhoun S."/>
            <person name="Haridas S."/>
            <person name="Kuo A."/>
            <person name="Mondo S."/>
            <person name="Pangilinan J."/>
            <person name="Riley R."/>
            <person name="LaButti K."/>
            <person name="Andreopoulos B."/>
            <person name="Lipzen A."/>
            <person name="Chen C."/>
            <person name="Yan M."/>
            <person name="Daum C."/>
            <person name="Ng V."/>
            <person name="Clum A."/>
            <person name="Steindorff A."/>
            <person name="Ohm R.A."/>
            <person name="Martin F."/>
            <person name="Silar P."/>
            <person name="Natvig D.O."/>
            <person name="Lalanne C."/>
            <person name="Gautier V."/>
            <person name="Ament-Velasquez S.L."/>
            <person name="Kruys A."/>
            <person name="Hutchinson M.I."/>
            <person name="Powell A.J."/>
            <person name="Barry K."/>
            <person name="Miller A.N."/>
            <person name="Grigoriev I.V."/>
            <person name="Debuchy R."/>
            <person name="Gladieux P."/>
            <person name="Hiltunen Thoren M."/>
            <person name="Johannesson H."/>
        </authorList>
    </citation>
    <scope>NUCLEOTIDE SEQUENCE [LARGE SCALE GENOMIC DNA]</scope>
    <source>
        <strain evidence="7">CBS 340.73</strain>
    </source>
</reference>
<keyword evidence="4" id="KW-0472">Membrane</keyword>
<feature type="compositionally biased region" description="Polar residues" evidence="3">
    <location>
        <begin position="240"/>
        <end position="249"/>
    </location>
</feature>
<keyword evidence="7" id="KW-1185">Reference proteome</keyword>
<gene>
    <name evidence="6" type="ORF">QBC46DRAFT_368777</name>
</gene>
<dbReference type="PANTHER" id="PTHR15231">
    <property type="entry name" value="PHOSPHATIDYLINOSITOL N-ACETYLGLUCOSAMINYLTRANSFERASE SUBUNIT H"/>
    <property type="match status" value="1"/>
</dbReference>